<dbReference type="EMBL" id="CM042012">
    <property type="protein sequence ID" value="KAI3750967.1"/>
    <property type="molecule type" value="Genomic_DNA"/>
</dbReference>
<dbReference type="Proteomes" id="UP001055811">
    <property type="component" value="Linkage Group LG04"/>
</dbReference>
<reference evidence="2" key="1">
    <citation type="journal article" date="2022" name="Mol. Ecol. Resour.">
        <title>The genomes of chicory, endive, great burdock and yacon provide insights into Asteraceae palaeo-polyploidization history and plant inulin production.</title>
        <authorList>
            <person name="Fan W."/>
            <person name="Wang S."/>
            <person name="Wang H."/>
            <person name="Wang A."/>
            <person name="Jiang F."/>
            <person name="Liu H."/>
            <person name="Zhao H."/>
            <person name="Xu D."/>
            <person name="Zhang Y."/>
        </authorList>
    </citation>
    <scope>NUCLEOTIDE SEQUENCE [LARGE SCALE GENOMIC DNA]</scope>
    <source>
        <strain evidence="2">cv. Punajuju</strain>
    </source>
</reference>
<accession>A0ACB9DWN0</accession>
<sequence length="94" mass="10545">MSGRFSRTIYVQENAKLKIFSISSGFMQYGRILDIELKIPPRPPCYCFVEVTLAHGGREQSSSGDRPGNVIVGGLPSWQDLKIRKLDDTGFRNP</sequence>
<protein>
    <submittedName>
        <fullName evidence="1">Uncharacterized protein</fullName>
    </submittedName>
</protein>
<evidence type="ECO:0000313" key="1">
    <source>
        <dbReference type="EMBL" id="KAI3750967.1"/>
    </source>
</evidence>
<organism evidence="1 2">
    <name type="scientific">Cichorium intybus</name>
    <name type="common">Chicory</name>
    <dbReference type="NCBI Taxonomy" id="13427"/>
    <lineage>
        <taxon>Eukaryota</taxon>
        <taxon>Viridiplantae</taxon>
        <taxon>Streptophyta</taxon>
        <taxon>Embryophyta</taxon>
        <taxon>Tracheophyta</taxon>
        <taxon>Spermatophyta</taxon>
        <taxon>Magnoliopsida</taxon>
        <taxon>eudicotyledons</taxon>
        <taxon>Gunneridae</taxon>
        <taxon>Pentapetalae</taxon>
        <taxon>asterids</taxon>
        <taxon>campanulids</taxon>
        <taxon>Asterales</taxon>
        <taxon>Asteraceae</taxon>
        <taxon>Cichorioideae</taxon>
        <taxon>Cichorieae</taxon>
        <taxon>Cichoriinae</taxon>
        <taxon>Cichorium</taxon>
    </lineage>
</organism>
<proteinExistence type="predicted"/>
<comment type="caution">
    <text evidence="1">The sequence shown here is derived from an EMBL/GenBank/DDBJ whole genome shotgun (WGS) entry which is preliminary data.</text>
</comment>
<evidence type="ECO:0000313" key="2">
    <source>
        <dbReference type="Proteomes" id="UP001055811"/>
    </source>
</evidence>
<reference evidence="1 2" key="2">
    <citation type="journal article" date="2022" name="Mol. Ecol. Resour.">
        <title>The genomes of chicory, endive, great burdock and yacon provide insights into Asteraceae paleo-polyploidization history and plant inulin production.</title>
        <authorList>
            <person name="Fan W."/>
            <person name="Wang S."/>
            <person name="Wang H."/>
            <person name="Wang A."/>
            <person name="Jiang F."/>
            <person name="Liu H."/>
            <person name="Zhao H."/>
            <person name="Xu D."/>
            <person name="Zhang Y."/>
        </authorList>
    </citation>
    <scope>NUCLEOTIDE SEQUENCE [LARGE SCALE GENOMIC DNA]</scope>
    <source>
        <strain evidence="2">cv. Punajuju</strain>
        <tissue evidence="1">Leaves</tissue>
    </source>
</reference>
<name>A0ACB9DWN0_CICIN</name>
<keyword evidence="2" id="KW-1185">Reference proteome</keyword>
<gene>
    <name evidence="1" type="ORF">L2E82_21918</name>
</gene>